<dbReference type="HOGENOM" id="CLU_006344_10_2_1"/>
<dbReference type="EMBL" id="KN835175">
    <property type="protein sequence ID" value="KIK45260.1"/>
    <property type="molecule type" value="Genomic_DNA"/>
</dbReference>
<gene>
    <name evidence="2" type="ORF">CY34DRAFT_22595</name>
</gene>
<reference evidence="2 3" key="1">
    <citation type="submission" date="2014-04" db="EMBL/GenBank/DDBJ databases">
        <authorList>
            <consortium name="DOE Joint Genome Institute"/>
            <person name="Kuo A."/>
            <person name="Ruytinx J."/>
            <person name="Rineau F."/>
            <person name="Colpaert J."/>
            <person name="Kohler A."/>
            <person name="Nagy L.G."/>
            <person name="Floudas D."/>
            <person name="Copeland A."/>
            <person name="Barry K.W."/>
            <person name="Cichocki N."/>
            <person name="Veneault-Fourrey C."/>
            <person name="LaButti K."/>
            <person name="Lindquist E.A."/>
            <person name="Lipzen A."/>
            <person name="Lundell T."/>
            <person name="Morin E."/>
            <person name="Murat C."/>
            <person name="Sun H."/>
            <person name="Tunlid A."/>
            <person name="Henrissat B."/>
            <person name="Grigoriev I.V."/>
            <person name="Hibbett D.S."/>
            <person name="Martin F."/>
            <person name="Nordberg H.P."/>
            <person name="Cantor M.N."/>
            <person name="Hua S.X."/>
        </authorList>
    </citation>
    <scope>NUCLEOTIDE SEQUENCE [LARGE SCALE GENOMIC DNA]</scope>
    <source>
        <strain evidence="2 3">UH-Slu-Lm8-n1</strain>
    </source>
</reference>
<dbReference type="InParanoid" id="A0A0D0A558"/>
<sequence>MHNSNNHLHANFNNDFNPIDNDFGVAEGSLEERYEGAGMCYSEDGQTFLDLFDADEFAEYRNENLFYPFTSKEEWEIADFLLHSPLSMAAIDMFLKLPLIQKLHLSFSNARELRSRAEMLPSRPSWKCQIIPSTHPTKYPIRLFWRDPIECLESLFSNPLFHDKLDFIPRRVYSTAAHLVRVYSEWMTGDAAWEMQTRFPRGATVLGTILSSDKTNITTMTGARLAHPLLLGLANICMHTHTKLSSKAFLLTALLPIPKYLYPHQQMQGVLEDRLIHECLSIVLKPLMKAAEVGIMMSDPVGNIRHCFTPLAAYIINTPEAAMLACFEALHHWHKEFFDHDCQWCLVAVGASELNFWFSILQLVTGYHHFAGRILKLKQVTGRGHHDIQHYIIGLISGAAPCRFVIAIHALMEVQYLAQSPAPDDDLLESIDQALLTFHQNKDIIMTLGARMGAKKPIENWHIPKLEFLQSITSGTRNICRHLDRDEKLRRFAIATTLKSHPTYHDPNDMPGDVPEEEDEGAINCDEQEQDDLRTALLEEMNQTRVTMNYFSKARQIVAARDGAISYPPRTFIAGGTAIHLNYNPSHTGVSIDDVATNFNILGLHIALSEFLLRDGIQEEGC</sequence>
<reference evidence="3" key="2">
    <citation type="submission" date="2015-01" db="EMBL/GenBank/DDBJ databases">
        <title>Evolutionary Origins and Diversification of the Mycorrhizal Mutualists.</title>
        <authorList>
            <consortium name="DOE Joint Genome Institute"/>
            <consortium name="Mycorrhizal Genomics Consortium"/>
            <person name="Kohler A."/>
            <person name="Kuo A."/>
            <person name="Nagy L.G."/>
            <person name="Floudas D."/>
            <person name="Copeland A."/>
            <person name="Barry K.W."/>
            <person name="Cichocki N."/>
            <person name="Veneault-Fourrey C."/>
            <person name="LaButti K."/>
            <person name="Lindquist E.A."/>
            <person name="Lipzen A."/>
            <person name="Lundell T."/>
            <person name="Morin E."/>
            <person name="Murat C."/>
            <person name="Riley R."/>
            <person name="Ohm R."/>
            <person name="Sun H."/>
            <person name="Tunlid A."/>
            <person name="Henrissat B."/>
            <person name="Grigoriev I.V."/>
            <person name="Hibbett D.S."/>
            <person name="Martin F."/>
        </authorList>
    </citation>
    <scope>NUCLEOTIDE SEQUENCE [LARGE SCALE GENOMIC DNA]</scope>
    <source>
        <strain evidence="3">UH-Slu-Lm8-n1</strain>
    </source>
</reference>
<dbReference type="OrthoDB" id="3232986at2759"/>
<proteinExistence type="predicted"/>
<dbReference type="Pfam" id="PF20722">
    <property type="entry name" value="DUF6830"/>
    <property type="match status" value="1"/>
</dbReference>
<dbReference type="Pfam" id="PF18759">
    <property type="entry name" value="Plavaka"/>
    <property type="match status" value="1"/>
</dbReference>
<organism evidence="2 3">
    <name type="scientific">Suillus luteus UH-Slu-Lm8-n1</name>
    <dbReference type="NCBI Taxonomy" id="930992"/>
    <lineage>
        <taxon>Eukaryota</taxon>
        <taxon>Fungi</taxon>
        <taxon>Dikarya</taxon>
        <taxon>Basidiomycota</taxon>
        <taxon>Agaricomycotina</taxon>
        <taxon>Agaricomycetes</taxon>
        <taxon>Agaricomycetidae</taxon>
        <taxon>Boletales</taxon>
        <taxon>Suillineae</taxon>
        <taxon>Suillaceae</taxon>
        <taxon>Suillus</taxon>
    </lineage>
</organism>
<feature type="domain" description="DUF6830" evidence="1">
    <location>
        <begin position="549"/>
        <end position="615"/>
    </location>
</feature>
<name>A0A0D0A558_9AGAM</name>
<dbReference type="AlphaFoldDB" id="A0A0D0A558"/>
<dbReference type="Proteomes" id="UP000054485">
    <property type="component" value="Unassembled WGS sequence"/>
</dbReference>
<evidence type="ECO:0000259" key="1">
    <source>
        <dbReference type="Pfam" id="PF20722"/>
    </source>
</evidence>
<dbReference type="InterPro" id="IPR041078">
    <property type="entry name" value="Plavaka"/>
</dbReference>
<dbReference type="InterPro" id="IPR049233">
    <property type="entry name" value="DUF6830"/>
</dbReference>
<evidence type="ECO:0000313" key="3">
    <source>
        <dbReference type="Proteomes" id="UP000054485"/>
    </source>
</evidence>
<accession>A0A0D0A558</accession>
<evidence type="ECO:0000313" key="2">
    <source>
        <dbReference type="EMBL" id="KIK45260.1"/>
    </source>
</evidence>
<keyword evidence="3" id="KW-1185">Reference proteome</keyword>
<protein>
    <recommendedName>
        <fullName evidence="1">DUF6830 domain-containing protein</fullName>
    </recommendedName>
</protein>